<keyword evidence="2" id="KW-1185">Reference proteome</keyword>
<dbReference type="Proteomes" id="UP001162992">
    <property type="component" value="Chromosome 17"/>
</dbReference>
<sequence length="556" mass="61337">MCGIFWEGIMAQLVDVRSPTSVSDVPIQAECRSTKLSAPVGICQGYQMITGSGCFTALKGETESSGGTSTVICKVCTSIEELSESLEVDQSLSVSFLGAASVDEKLKLIEQQKITTNSISIVVYAKHNMGTETVTDVGLKPGIQIPASTKEVKDFVNSYGDCFLSSKTRGGEYFAMYTFYSETREEQRDLSVEMKAQGLFSPVSIDASFQVKLNNFLKSQKVHSSFRQIMSGIANPEFPTQDKLIEFALKFPSLELTAPVITSFKTSGYERVPGMSTCFYQVGKNRELLTGRQKKPNFIADLCRLQQLKNDISTVKEAYGFYGTGFFDEDTKLKTRETEVEADVVKAERLLEEYVDDPTKPITDTPVLTSLIQGLTPSLDYVVKRSQEYGSPASPARPTTAFNDVNDAGTFFSQRTKIKTIEILDMGNDLLGVVRITYSSKKDTWTVSHGRTAWSSFSSVAKMVLSAGEFVTNVRTCYVSSGPLMIGVSFKTSDNRQISTDAGFPFNGQWNLPKGCFLMGFAGVCGNDYGVFRLQMIYGSFRPVTWDTLDRDIHSL</sequence>
<proteinExistence type="predicted"/>
<comment type="caution">
    <text evidence="1">The sequence shown here is derived from an EMBL/GenBank/DDBJ whole genome shotgun (WGS) entry which is preliminary data.</text>
</comment>
<reference evidence="2" key="1">
    <citation type="journal article" date="2024" name="Proc. Natl. Acad. Sci. U.S.A.">
        <title>Extraordinary preservation of gene collinearity over three hundred million years revealed in homosporous lycophytes.</title>
        <authorList>
            <person name="Li C."/>
            <person name="Wickell D."/>
            <person name="Kuo L.Y."/>
            <person name="Chen X."/>
            <person name="Nie B."/>
            <person name="Liao X."/>
            <person name="Peng D."/>
            <person name="Ji J."/>
            <person name="Jenkins J."/>
            <person name="Williams M."/>
            <person name="Shu S."/>
            <person name="Plott C."/>
            <person name="Barry K."/>
            <person name="Rajasekar S."/>
            <person name="Grimwood J."/>
            <person name="Han X."/>
            <person name="Sun S."/>
            <person name="Hou Z."/>
            <person name="He W."/>
            <person name="Dai G."/>
            <person name="Sun C."/>
            <person name="Schmutz J."/>
            <person name="Leebens-Mack J.H."/>
            <person name="Li F.W."/>
            <person name="Wang L."/>
        </authorList>
    </citation>
    <scope>NUCLEOTIDE SEQUENCE [LARGE SCALE GENOMIC DNA]</scope>
    <source>
        <strain evidence="2">cv. PW_Plant_1</strain>
    </source>
</reference>
<organism evidence="1 2">
    <name type="scientific">Diphasiastrum complanatum</name>
    <name type="common">Issler's clubmoss</name>
    <name type="synonym">Lycopodium complanatum</name>
    <dbReference type="NCBI Taxonomy" id="34168"/>
    <lineage>
        <taxon>Eukaryota</taxon>
        <taxon>Viridiplantae</taxon>
        <taxon>Streptophyta</taxon>
        <taxon>Embryophyta</taxon>
        <taxon>Tracheophyta</taxon>
        <taxon>Lycopodiopsida</taxon>
        <taxon>Lycopodiales</taxon>
        <taxon>Lycopodiaceae</taxon>
        <taxon>Lycopodioideae</taxon>
        <taxon>Diphasiastrum</taxon>
    </lineage>
</organism>
<accession>A0ACC2B655</accession>
<protein>
    <submittedName>
        <fullName evidence="1">Uncharacterized protein</fullName>
    </submittedName>
</protein>
<dbReference type="EMBL" id="CM055108">
    <property type="protein sequence ID" value="KAJ7524912.1"/>
    <property type="molecule type" value="Genomic_DNA"/>
</dbReference>
<evidence type="ECO:0000313" key="1">
    <source>
        <dbReference type="EMBL" id="KAJ7524912.1"/>
    </source>
</evidence>
<evidence type="ECO:0000313" key="2">
    <source>
        <dbReference type="Proteomes" id="UP001162992"/>
    </source>
</evidence>
<name>A0ACC2B655_DIPCM</name>
<gene>
    <name evidence="1" type="ORF">O6H91_17G027500</name>
</gene>